<accession>A0ABS9BFD5</accession>
<dbReference type="Proteomes" id="UP001200145">
    <property type="component" value="Unassembled WGS sequence"/>
</dbReference>
<dbReference type="Pfam" id="PF08818">
    <property type="entry name" value="DUF1801"/>
    <property type="match status" value="1"/>
</dbReference>
<reference evidence="2 3" key="1">
    <citation type="submission" date="2022-01" db="EMBL/GenBank/DDBJ databases">
        <title>Flavihumibacter sp. nov., isolated from sediment of a river.</title>
        <authorList>
            <person name="Liu H."/>
        </authorList>
    </citation>
    <scope>NUCLEOTIDE SEQUENCE [LARGE SCALE GENOMIC DNA]</scope>
    <source>
        <strain evidence="2 3">RY-1</strain>
    </source>
</reference>
<protein>
    <submittedName>
        <fullName evidence="2">DUF1801 domain-containing protein</fullName>
    </submittedName>
</protein>
<evidence type="ECO:0000313" key="3">
    <source>
        <dbReference type="Proteomes" id="UP001200145"/>
    </source>
</evidence>
<organism evidence="2 3">
    <name type="scientific">Flavihumibacter fluminis</name>
    <dbReference type="NCBI Taxonomy" id="2909236"/>
    <lineage>
        <taxon>Bacteria</taxon>
        <taxon>Pseudomonadati</taxon>
        <taxon>Bacteroidota</taxon>
        <taxon>Chitinophagia</taxon>
        <taxon>Chitinophagales</taxon>
        <taxon>Chitinophagaceae</taxon>
        <taxon>Flavihumibacter</taxon>
    </lineage>
</organism>
<feature type="domain" description="YdhG-like" evidence="1">
    <location>
        <begin position="18"/>
        <end position="124"/>
    </location>
</feature>
<proteinExistence type="predicted"/>
<keyword evidence="3" id="KW-1185">Reference proteome</keyword>
<dbReference type="Gene3D" id="3.90.1150.200">
    <property type="match status" value="1"/>
</dbReference>
<dbReference type="SUPFAM" id="SSF159888">
    <property type="entry name" value="YdhG-like"/>
    <property type="match status" value="1"/>
</dbReference>
<gene>
    <name evidence="2" type="ORF">L0U88_06660</name>
</gene>
<dbReference type="InterPro" id="IPR014922">
    <property type="entry name" value="YdhG-like"/>
</dbReference>
<dbReference type="RefSeq" id="WP_234864863.1">
    <property type="nucleotide sequence ID" value="NZ_JAKEVY010000002.1"/>
</dbReference>
<evidence type="ECO:0000313" key="2">
    <source>
        <dbReference type="EMBL" id="MCF1714305.1"/>
    </source>
</evidence>
<evidence type="ECO:0000259" key="1">
    <source>
        <dbReference type="Pfam" id="PF08818"/>
    </source>
</evidence>
<sequence>MKTTDLQTYLEDLEHPLKQEILELREIILEANKNLTEHIKWNAPSYCINGEDRVTFNLRAKDKVRLVFHCGVKIKARKLKGKISSDTQQWLEWAAEDRALLSFSDMIEIMQKKKTIQQIINEWIKLTS</sequence>
<name>A0ABS9BFD5_9BACT</name>
<comment type="caution">
    <text evidence="2">The sequence shown here is derived from an EMBL/GenBank/DDBJ whole genome shotgun (WGS) entry which is preliminary data.</text>
</comment>
<dbReference type="EMBL" id="JAKEVY010000002">
    <property type="protein sequence ID" value="MCF1714305.1"/>
    <property type="molecule type" value="Genomic_DNA"/>
</dbReference>